<reference evidence="4" key="1">
    <citation type="journal article" date="2019" name="Int. J. Syst. Evol. Microbiol.">
        <title>The Global Catalogue of Microorganisms (GCM) 10K type strain sequencing project: providing services to taxonomists for standard genome sequencing and annotation.</title>
        <authorList>
            <consortium name="The Broad Institute Genomics Platform"/>
            <consortium name="The Broad Institute Genome Sequencing Center for Infectious Disease"/>
            <person name="Wu L."/>
            <person name="Ma J."/>
        </authorList>
    </citation>
    <scope>NUCLEOTIDE SEQUENCE [LARGE SCALE GENOMIC DNA]</scope>
    <source>
        <strain evidence="4">CCM 7427</strain>
    </source>
</reference>
<keyword evidence="1" id="KW-0732">Signal</keyword>
<feature type="domain" description="DUF2147" evidence="2">
    <location>
        <begin position="29"/>
        <end position="125"/>
    </location>
</feature>
<dbReference type="PANTHER" id="PTHR36919">
    <property type="entry name" value="BLR1215 PROTEIN"/>
    <property type="match status" value="1"/>
</dbReference>
<evidence type="ECO:0000313" key="3">
    <source>
        <dbReference type="EMBL" id="MFD2649005.1"/>
    </source>
</evidence>
<dbReference type="EMBL" id="JBHUNP010000001">
    <property type="protein sequence ID" value="MFD2649005.1"/>
    <property type="molecule type" value="Genomic_DNA"/>
</dbReference>
<gene>
    <name evidence="3" type="ORF">ACFSX5_14540</name>
</gene>
<comment type="caution">
    <text evidence="3">The sequence shown here is derived from an EMBL/GenBank/DDBJ whole genome shotgun (WGS) entry which is preliminary data.</text>
</comment>
<feature type="signal peptide" evidence="1">
    <location>
        <begin position="1"/>
        <end position="22"/>
    </location>
</feature>
<dbReference type="PANTHER" id="PTHR36919:SF2">
    <property type="entry name" value="BLL6627 PROTEIN"/>
    <property type="match status" value="1"/>
</dbReference>
<feature type="chain" id="PRO_5045969462" evidence="1">
    <location>
        <begin position="23"/>
        <end position="128"/>
    </location>
</feature>
<protein>
    <submittedName>
        <fullName evidence="3">DUF2147 domain-containing protein</fullName>
    </submittedName>
</protein>
<evidence type="ECO:0000259" key="2">
    <source>
        <dbReference type="Pfam" id="PF09917"/>
    </source>
</evidence>
<proteinExistence type="predicted"/>
<dbReference type="InterPro" id="IPR019223">
    <property type="entry name" value="DUF2147"/>
</dbReference>
<name>A0ABW5QMZ0_9HYPH</name>
<accession>A0ABW5QMZ0</accession>
<dbReference type="Proteomes" id="UP001597521">
    <property type="component" value="Unassembled WGS sequence"/>
</dbReference>
<evidence type="ECO:0000313" key="4">
    <source>
        <dbReference type="Proteomes" id="UP001597521"/>
    </source>
</evidence>
<dbReference type="RefSeq" id="WP_386834399.1">
    <property type="nucleotide sequence ID" value="NZ_JBHUNP010000001.1"/>
</dbReference>
<organism evidence="3 4">
    <name type="scientific">Devosia albogilva</name>
    <dbReference type="NCBI Taxonomy" id="429726"/>
    <lineage>
        <taxon>Bacteria</taxon>
        <taxon>Pseudomonadati</taxon>
        <taxon>Pseudomonadota</taxon>
        <taxon>Alphaproteobacteria</taxon>
        <taxon>Hyphomicrobiales</taxon>
        <taxon>Devosiaceae</taxon>
        <taxon>Devosia</taxon>
    </lineage>
</organism>
<keyword evidence="4" id="KW-1185">Reference proteome</keyword>
<evidence type="ECO:0000256" key="1">
    <source>
        <dbReference type="SAM" id="SignalP"/>
    </source>
</evidence>
<sequence length="128" mass="13773">MTLTKIFAGCALALSLALPAVAQDPTPVGTWQTVSGESRFSVSYCGDGEQLCAKLTWLREDARTPENVALLNTLVVKGAQPTAENKWRGTVTYDGHTVSGSVTLKAPDRLQVTGCQFIACKKLEFVRV</sequence>
<dbReference type="Pfam" id="PF09917">
    <property type="entry name" value="DUF2147"/>
    <property type="match status" value="1"/>
</dbReference>